<dbReference type="EC" id="3.2.1.170" evidence="6"/>
<dbReference type="PANTHER" id="PTHR46017:SF2">
    <property type="entry name" value="MANNOSYLGLYCERATE HYDROLASE"/>
    <property type="match status" value="1"/>
</dbReference>
<dbReference type="InterPro" id="IPR000602">
    <property type="entry name" value="Glyco_hydro_38_N"/>
</dbReference>
<dbReference type="InterPro" id="IPR037094">
    <property type="entry name" value="Glyco_hydro_38_cen_sf"/>
</dbReference>
<dbReference type="InterPro" id="IPR015341">
    <property type="entry name" value="Glyco_hydro_38_cen"/>
</dbReference>
<dbReference type="InterPro" id="IPR028995">
    <property type="entry name" value="Glyco_hydro_57/38_cen_sf"/>
</dbReference>
<dbReference type="SUPFAM" id="SSF74650">
    <property type="entry name" value="Galactose mutarotase-like"/>
    <property type="match status" value="1"/>
</dbReference>
<evidence type="ECO:0000256" key="1">
    <source>
        <dbReference type="ARBA" id="ARBA00009792"/>
    </source>
</evidence>
<proteinExistence type="inferred from homology"/>
<dbReference type="Gene3D" id="3.20.110.10">
    <property type="entry name" value="Glycoside hydrolase 38, N terminal domain"/>
    <property type="match status" value="1"/>
</dbReference>
<dbReference type="SMART" id="SM00872">
    <property type="entry name" value="Alpha-mann_mid"/>
    <property type="match status" value="1"/>
</dbReference>
<evidence type="ECO:0000256" key="2">
    <source>
        <dbReference type="ARBA" id="ARBA00022723"/>
    </source>
</evidence>
<dbReference type="SUPFAM" id="SSF88713">
    <property type="entry name" value="Glycoside hydrolase/deacetylase"/>
    <property type="match status" value="1"/>
</dbReference>
<reference evidence="6" key="1">
    <citation type="submission" date="2023-07" db="EMBL/GenBank/DDBJ databases">
        <title>Genomic Encyclopedia of Type Strains, Phase IV (KMG-IV): sequencing the most valuable type-strain genomes for metagenomic binning, comparative biology and taxonomic classification.</title>
        <authorList>
            <person name="Goeker M."/>
        </authorList>
    </citation>
    <scope>NUCLEOTIDE SEQUENCE</scope>
    <source>
        <strain evidence="6">DSM 24202</strain>
    </source>
</reference>
<dbReference type="Gene3D" id="2.70.98.30">
    <property type="entry name" value="Golgi alpha-mannosidase II, domain 4"/>
    <property type="match status" value="1"/>
</dbReference>
<organism evidence="6 7">
    <name type="scientific">Oligosphaera ethanolica</name>
    <dbReference type="NCBI Taxonomy" id="760260"/>
    <lineage>
        <taxon>Bacteria</taxon>
        <taxon>Pseudomonadati</taxon>
        <taxon>Lentisphaerota</taxon>
        <taxon>Oligosphaeria</taxon>
        <taxon>Oligosphaerales</taxon>
        <taxon>Oligosphaeraceae</taxon>
        <taxon>Oligosphaera</taxon>
    </lineage>
</organism>
<dbReference type="GO" id="GO:0009313">
    <property type="term" value="P:oligosaccharide catabolic process"/>
    <property type="evidence" value="ECO:0007669"/>
    <property type="project" value="TreeGrafter"/>
</dbReference>
<dbReference type="Pfam" id="PF17677">
    <property type="entry name" value="Glyco_hydro38C2"/>
    <property type="match status" value="1"/>
</dbReference>
<dbReference type="GO" id="GO:0004559">
    <property type="term" value="F:alpha-mannosidase activity"/>
    <property type="evidence" value="ECO:0007669"/>
    <property type="project" value="UniProtKB-EC"/>
</dbReference>
<dbReference type="EC" id="3.2.1.24" evidence="6"/>
<comment type="caution">
    <text evidence="6">The sequence shown here is derived from an EMBL/GenBank/DDBJ whole genome shotgun (WGS) entry which is preliminary data.</text>
</comment>
<dbReference type="InterPro" id="IPR041147">
    <property type="entry name" value="GH38_C"/>
</dbReference>
<dbReference type="Gene3D" id="1.20.1270.50">
    <property type="entry name" value="Glycoside hydrolase family 38, central domain"/>
    <property type="match status" value="1"/>
</dbReference>
<dbReference type="SUPFAM" id="SSF88688">
    <property type="entry name" value="Families 57/38 glycoside transferase middle domain"/>
    <property type="match status" value="1"/>
</dbReference>
<dbReference type="GO" id="GO:0030246">
    <property type="term" value="F:carbohydrate binding"/>
    <property type="evidence" value="ECO:0007669"/>
    <property type="project" value="InterPro"/>
</dbReference>
<dbReference type="EMBL" id="JAUSVL010000001">
    <property type="protein sequence ID" value="MDQ0289653.1"/>
    <property type="molecule type" value="Genomic_DNA"/>
</dbReference>
<dbReference type="GO" id="GO:0102546">
    <property type="term" value="F:mannosylglycerate hydrolase activity"/>
    <property type="evidence" value="ECO:0007669"/>
    <property type="project" value="UniProtKB-EC"/>
</dbReference>
<dbReference type="Pfam" id="PF07748">
    <property type="entry name" value="Glyco_hydro_38C"/>
    <property type="match status" value="1"/>
</dbReference>
<dbReference type="InterPro" id="IPR011682">
    <property type="entry name" value="Glyco_hydro_38_C"/>
</dbReference>
<dbReference type="AlphaFoldDB" id="A0AAE3VFP5"/>
<dbReference type="InterPro" id="IPR011330">
    <property type="entry name" value="Glyco_hydro/deAcase_b/a-brl"/>
</dbReference>
<dbReference type="Pfam" id="PF01074">
    <property type="entry name" value="Glyco_hydro_38N"/>
    <property type="match status" value="1"/>
</dbReference>
<dbReference type="GO" id="GO:0046872">
    <property type="term" value="F:metal ion binding"/>
    <property type="evidence" value="ECO:0007669"/>
    <property type="project" value="UniProtKB-KW"/>
</dbReference>
<dbReference type="Pfam" id="PF09261">
    <property type="entry name" value="Alpha-mann_mid"/>
    <property type="match status" value="1"/>
</dbReference>
<keyword evidence="4 6" id="KW-0326">Glycosidase</keyword>
<dbReference type="GO" id="GO:0006013">
    <property type="term" value="P:mannose metabolic process"/>
    <property type="evidence" value="ECO:0007669"/>
    <property type="project" value="InterPro"/>
</dbReference>
<dbReference type="InterPro" id="IPR011013">
    <property type="entry name" value="Gal_mutarotase_sf_dom"/>
</dbReference>
<accession>A0AAE3VFP5</accession>
<protein>
    <submittedName>
        <fullName evidence="6">Alpha-mannosidase/mannosylglycerate hydrolase</fullName>
        <ecNumber evidence="6">3.2.1.170</ecNumber>
        <ecNumber evidence="6">3.2.1.24</ecNumber>
    </submittedName>
</protein>
<name>A0AAE3VFP5_9BACT</name>
<dbReference type="RefSeq" id="WP_307261110.1">
    <property type="nucleotide sequence ID" value="NZ_JAUSVL010000001.1"/>
</dbReference>
<gene>
    <name evidence="6" type="ORF">J3R75_001760</name>
</gene>
<dbReference type="Gene3D" id="2.60.40.2210">
    <property type="match status" value="1"/>
</dbReference>
<evidence type="ECO:0000259" key="5">
    <source>
        <dbReference type="SMART" id="SM00872"/>
    </source>
</evidence>
<evidence type="ECO:0000256" key="3">
    <source>
        <dbReference type="ARBA" id="ARBA00022801"/>
    </source>
</evidence>
<keyword evidence="2" id="KW-0479">Metal-binding</keyword>
<evidence type="ECO:0000256" key="4">
    <source>
        <dbReference type="ARBA" id="ARBA00023295"/>
    </source>
</evidence>
<evidence type="ECO:0000313" key="7">
    <source>
        <dbReference type="Proteomes" id="UP001238163"/>
    </source>
</evidence>
<keyword evidence="3 6" id="KW-0378">Hydrolase</keyword>
<dbReference type="PANTHER" id="PTHR46017">
    <property type="entry name" value="ALPHA-MANNOSIDASE 2C1"/>
    <property type="match status" value="1"/>
</dbReference>
<comment type="similarity">
    <text evidence="1">Belongs to the glycosyl hydrolase 38 family.</text>
</comment>
<keyword evidence="7" id="KW-1185">Reference proteome</keyword>
<dbReference type="Proteomes" id="UP001238163">
    <property type="component" value="Unassembled WGS sequence"/>
</dbReference>
<evidence type="ECO:0000313" key="6">
    <source>
        <dbReference type="EMBL" id="MDQ0289653.1"/>
    </source>
</evidence>
<sequence>MANSEIYSAHYISGTHWDREWYRTYQEFRLLFVDLVDGLLDLMEKNPAFKSFHFDGQTCVLQDYLEVRPENRDRLAALIRSGRILIGPWYTMPDLFCPGAEALVRNLLTGQRIASAWSTSAMPVAYTCDMFGHPSQMPQIYQGFGISSCVLGRGTNEYDTPAFFHWQSPDDSKVLCFKLQDKMGYGAFNKARQEFERGDGSEESHERARKSLQDYIEHEISRSNGRVLCLIDALDHMPPASDAAKYIAVAETACAQVRVSHSTLPAFFADAAAHLDGDIPVKRGELRDPAKTRNGYLWLIPNCVSSRIRLKQANDACQALLELQAEPLLAIAQSLGISVVPPRLPQIAWETLLLNHAHDSICGCSIDEVHRDMMYRFDQVEQLGRQIRNRALGMISSRCRELGTAPHEFTLTVCNCVPRPWTGSSVIDIDFPLDWPNKLCDAFHSQVLNAFILEDADGRRVPYQILAVEPRHAERTQYAVMGWNATGTPCSRYTVAVDLDIPATGFRSLVVKPVASLQRSMGSLRNGPCSAENEHLAMSIAANGTIELRDKASGQIYSDLMLFEDRSEIGDGWFHGQSASDEIALSAGNSAQISVVHDGPLAVTFRIQTTMDLPERYDFHLERRSESRRGLTIVTTVTLRRGARALECHSEIRNNIEDHRLRLLFPSDAVAAQSWLAHHPYDLVERPIRLRRETADWSEADLAEKPFLHLQAVGDGSRGLALIVPGGMHEGGVVDDARRTLQMTLFRSYRRTVGSTAGRDGLELCPLHVAFAIMPYAGELPVAAAFDQLFAMQSPLVLRQSGKCRSGYPELTGDQAPDQGFMELLDGQLIFSACKNADDGRGVIVRLWNPHAQPAQERLRLWQDIASANGCDLAERDGEALAAEGREVVVSAEAKQIRTIRIQFKD</sequence>
<feature type="domain" description="Glycoside hydrolase family 38 central" evidence="5">
    <location>
        <begin position="305"/>
        <end position="377"/>
    </location>
</feature>
<dbReference type="InterPro" id="IPR027291">
    <property type="entry name" value="Glyco_hydro_38_N_sf"/>
</dbReference>